<dbReference type="AlphaFoldDB" id="A0A109W5S9"/>
<dbReference type="EMBL" id="CP014230">
    <property type="protein sequence ID" value="AMD92596.1"/>
    <property type="molecule type" value="Genomic_DNA"/>
</dbReference>
<gene>
    <name evidence="1" type="ORF">AXF15_05355</name>
</gene>
<protein>
    <submittedName>
        <fullName evidence="1">Uncharacterized protein</fullName>
    </submittedName>
</protein>
<accession>A0A109W5S9</accession>
<evidence type="ECO:0000313" key="2">
    <source>
        <dbReference type="Proteomes" id="UP000063964"/>
    </source>
</evidence>
<reference evidence="2" key="1">
    <citation type="submission" date="2016-02" db="EMBL/GenBank/DDBJ databases">
        <authorList>
            <person name="Holder M.E."/>
            <person name="Ajami N.J."/>
            <person name="Petrosino J.F."/>
        </authorList>
    </citation>
    <scope>NUCLEOTIDE SEQUENCE [LARGE SCALE GENOMIC DNA]</scope>
    <source>
        <strain evidence="2">DSM 12838</strain>
    </source>
</reference>
<dbReference type="Proteomes" id="UP000063964">
    <property type="component" value="Chromosome"/>
</dbReference>
<keyword evidence="2" id="KW-1185">Reference proteome</keyword>
<name>A0A109W5S9_9BACT</name>
<organism evidence="1 2">
    <name type="scientific">Desulfomicrobium orale DSM 12838</name>
    <dbReference type="NCBI Taxonomy" id="888061"/>
    <lineage>
        <taxon>Bacteria</taxon>
        <taxon>Pseudomonadati</taxon>
        <taxon>Thermodesulfobacteriota</taxon>
        <taxon>Desulfovibrionia</taxon>
        <taxon>Desulfovibrionales</taxon>
        <taxon>Desulfomicrobiaceae</taxon>
        <taxon>Desulfomicrobium</taxon>
    </lineage>
</organism>
<proteinExistence type="predicted"/>
<dbReference type="KEGG" id="doa:AXF15_05355"/>
<sequence length="151" mass="17147">MWTVWTQDPLGNVQKTQWETNKTDSIQENSVAFFLRGQAEPLYTVYETTKEIRIVFNSGLTRRFVRGPLVVADIPMPLIMHIPSESSQNHICTEEYTGGMIFRNCMDIIRARSLEDAKNLPTPQAGQMVLVLDDSAELRAIIGSGFRAERQ</sequence>
<dbReference type="STRING" id="888061.AXF15_05355"/>
<evidence type="ECO:0000313" key="1">
    <source>
        <dbReference type="EMBL" id="AMD92596.1"/>
    </source>
</evidence>